<evidence type="ECO:0000256" key="1">
    <source>
        <dbReference type="SAM" id="MobiDB-lite"/>
    </source>
</evidence>
<dbReference type="OrthoDB" id="10468867at2759"/>
<organism evidence="2 3">
    <name type="scientific">Candolleomyces eurysporus</name>
    <dbReference type="NCBI Taxonomy" id="2828524"/>
    <lineage>
        <taxon>Eukaryota</taxon>
        <taxon>Fungi</taxon>
        <taxon>Dikarya</taxon>
        <taxon>Basidiomycota</taxon>
        <taxon>Agaricomycotina</taxon>
        <taxon>Agaricomycetes</taxon>
        <taxon>Agaricomycetidae</taxon>
        <taxon>Agaricales</taxon>
        <taxon>Agaricineae</taxon>
        <taxon>Psathyrellaceae</taxon>
        <taxon>Candolleomyces</taxon>
    </lineage>
</organism>
<dbReference type="EMBL" id="JANBPK010000837">
    <property type="protein sequence ID" value="KAJ2930474.1"/>
    <property type="molecule type" value="Genomic_DNA"/>
</dbReference>
<dbReference type="AlphaFoldDB" id="A0A9W8MJ60"/>
<name>A0A9W8MJ60_9AGAR</name>
<sequence>MEEVRREVANVEKWTELGRRMVKMHVKTNTANALQERREDDDDQDDDGLAIRIESTGALTNTHSAVSHLSHFCAIISRSGNAENRPIHDLDPPEYALGWHSTFSFITPPNSFVPSTIQIPQPQDLGRPPSRSRAPFQSQVN</sequence>
<protein>
    <submittedName>
        <fullName evidence="2">Uncharacterized protein</fullName>
    </submittedName>
</protein>
<reference evidence="2" key="1">
    <citation type="submission" date="2022-06" db="EMBL/GenBank/DDBJ databases">
        <title>Genome Sequence of Candolleomyces eurysporus.</title>
        <authorList>
            <person name="Buettner E."/>
        </authorList>
    </citation>
    <scope>NUCLEOTIDE SEQUENCE</scope>
    <source>
        <strain evidence="2">VTCC 930004</strain>
    </source>
</reference>
<keyword evidence="3" id="KW-1185">Reference proteome</keyword>
<dbReference type="Proteomes" id="UP001140091">
    <property type="component" value="Unassembled WGS sequence"/>
</dbReference>
<feature type="region of interest" description="Disordered" evidence="1">
    <location>
        <begin position="114"/>
        <end position="141"/>
    </location>
</feature>
<gene>
    <name evidence="2" type="ORF">H1R20_g6627</name>
</gene>
<accession>A0A9W8MJ60</accession>
<evidence type="ECO:0000313" key="2">
    <source>
        <dbReference type="EMBL" id="KAJ2930474.1"/>
    </source>
</evidence>
<feature type="non-terminal residue" evidence="2">
    <location>
        <position position="1"/>
    </location>
</feature>
<proteinExistence type="predicted"/>
<evidence type="ECO:0000313" key="3">
    <source>
        <dbReference type="Proteomes" id="UP001140091"/>
    </source>
</evidence>
<comment type="caution">
    <text evidence="2">The sequence shown here is derived from an EMBL/GenBank/DDBJ whole genome shotgun (WGS) entry which is preliminary data.</text>
</comment>